<keyword evidence="1" id="KW-1003">Cell membrane</keyword>
<dbReference type="PANTHER" id="PTHR30518">
    <property type="entry name" value="ENDOLYTIC MUREIN TRANSGLYCOSYLASE"/>
    <property type="match status" value="1"/>
</dbReference>
<evidence type="ECO:0000256" key="2">
    <source>
        <dbReference type="ARBA" id="ARBA00022692"/>
    </source>
</evidence>
<dbReference type="GO" id="GO:0016829">
    <property type="term" value="F:lyase activity"/>
    <property type="evidence" value="ECO:0007669"/>
    <property type="project" value="UniProtKB-KW"/>
</dbReference>
<evidence type="ECO:0000256" key="1">
    <source>
        <dbReference type="ARBA" id="ARBA00022475"/>
    </source>
</evidence>
<gene>
    <name evidence="7" type="ORF">A3A64_01200</name>
</gene>
<dbReference type="PANTHER" id="PTHR30518:SF2">
    <property type="entry name" value="ENDOLYTIC MUREIN TRANSGLYCOSYLASE"/>
    <property type="match status" value="1"/>
</dbReference>
<evidence type="ECO:0000256" key="6">
    <source>
        <dbReference type="ARBA" id="ARBA00023316"/>
    </source>
</evidence>
<comment type="caution">
    <text evidence="7">The sequence shown here is derived from an EMBL/GenBank/DDBJ whole genome shotgun (WGS) entry which is preliminary data.</text>
</comment>
<dbReference type="EMBL" id="MFJY01000038">
    <property type="protein sequence ID" value="OGG27714.1"/>
    <property type="molecule type" value="Genomic_DNA"/>
</dbReference>
<dbReference type="Gene3D" id="3.30.160.60">
    <property type="entry name" value="Classic Zinc Finger"/>
    <property type="match status" value="1"/>
</dbReference>
<dbReference type="GO" id="GO:0071555">
    <property type="term" value="P:cell wall organization"/>
    <property type="evidence" value="ECO:0007669"/>
    <property type="project" value="UniProtKB-KW"/>
</dbReference>
<name>A0A1F6ASP2_9BACT</name>
<keyword evidence="3" id="KW-1133">Transmembrane helix</keyword>
<dbReference type="Proteomes" id="UP000178305">
    <property type="component" value="Unassembled WGS sequence"/>
</dbReference>
<dbReference type="Pfam" id="PF02618">
    <property type="entry name" value="YceG"/>
    <property type="match status" value="1"/>
</dbReference>
<dbReference type="InterPro" id="IPR003770">
    <property type="entry name" value="MLTG-like"/>
</dbReference>
<sequence length="242" mass="27092">MHRNIAIIGALFLLVGTLGAWRLIERVTPPENPRDIVTIPEGWSVTEINKFLGEEGVLVDGELPQDLEGYLFPDTYEFFLDSTVEVVKEKFLGNLKAQLETLEISMEDPKLEEVLILASLIQEEIKDPYEMRVVAGILKKRLEMGIPLQIDATLCYIKEKNGDGCLPVTKEDKALDSLYNTYLHQGLPLSPISNPGLDAIKAALNPANSPYLYYVSDPETGKTIFGKTLDEHNQNVIKYLSE</sequence>
<accession>A0A1F6ASP2</accession>
<evidence type="ECO:0008006" key="9">
    <source>
        <dbReference type="Google" id="ProtNLM"/>
    </source>
</evidence>
<reference evidence="7 8" key="1">
    <citation type="journal article" date="2016" name="Nat. Commun.">
        <title>Thousands of microbial genomes shed light on interconnected biogeochemical processes in an aquifer system.</title>
        <authorList>
            <person name="Anantharaman K."/>
            <person name="Brown C.T."/>
            <person name="Hug L.A."/>
            <person name="Sharon I."/>
            <person name="Castelle C.J."/>
            <person name="Probst A.J."/>
            <person name="Thomas B.C."/>
            <person name="Singh A."/>
            <person name="Wilkins M.J."/>
            <person name="Karaoz U."/>
            <person name="Brodie E.L."/>
            <person name="Williams K.H."/>
            <person name="Hubbard S.S."/>
            <person name="Banfield J.F."/>
        </authorList>
    </citation>
    <scope>NUCLEOTIDE SEQUENCE [LARGE SCALE GENOMIC DNA]</scope>
</reference>
<evidence type="ECO:0000256" key="5">
    <source>
        <dbReference type="ARBA" id="ARBA00023239"/>
    </source>
</evidence>
<protein>
    <recommendedName>
        <fullName evidence="9">Endolytic murein transglycosylase</fullName>
    </recommendedName>
</protein>
<organism evidence="7 8">
    <name type="scientific">Candidatus Gottesmanbacteria bacterium RIFCSPLOWO2_01_FULL_48_11</name>
    <dbReference type="NCBI Taxonomy" id="1798395"/>
    <lineage>
        <taxon>Bacteria</taxon>
        <taxon>Candidatus Gottesmaniibacteriota</taxon>
    </lineage>
</organism>
<evidence type="ECO:0000313" key="8">
    <source>
        <dbReference type="Proteomes" id="UP000178305"/>
    </source>
</evidence>
<keyword evidence="2" id="KW-0812">Transmembrane</keyword>
<evidence type="ECO:0000313" key="7">
    <source>
        <dbReference type="EMBL" id="OGG27714.1"/>
    </source>
</evidence>
<evidence type="ECO:0000256" key="3">
    <source>
        <dbReference type="ARBA" id="ARBA00022989"/>
    </source>
</evidence>
<evidence type="ECO:0000256" key="4">
    <source>
        <dbReference type="ARBA" id="ARBA00023136"/>
    </source>
</evidence>
<keyword evidence="5" id="KW-0456">Lyase</keyword>
<dbReference type="NCBIfam" id="TIGR00247">
    <property type="entry name" value="endolytic transglycosylase MltG"/>
    <property type="match status" value="1"/>
</dbReference>
<keyword evidence="6" id="KW-0961">Cell wall biogenesis/degradation</keyword>
<dbReference type="AlphaFoldDB" id="A0A1F6ASP2"/>
<proteinExistence type="predicted"/>
<keyword evidence="4" id="KW-0472">Membrane</keyword>